<protein>
    <submittedName>
        <fullName evidence="3">Uncharacterized protein</fullName>
    </submittedName>
</protein>
<feature type="region of interest" description="Disordered" evidence="1">
    <location>
        <begin position="1"/>
        <end position="91"/>
    </location>
</feature>
<keyword evidence="4" id="KW-1185">Reference proteome</keyword>
<proteinExistence type="predicted"/>
<feature type="compositionally biased region" description="Pro residues" evidence="1">
    <location>
        <begin position="72"/>
        <end position="86"/>
    </location>
</feature>
<feature type="compositionally biased region" description="Pro residues" evidence="1">
    <location>
        <begin position="14"/>
        <end position="65"/>
    </location>
</feature>
<feature type="compositionally biased region" description="Low complexity" evidence="1">
    <location>
        <begin position="1"/>
        <end position="13"/>
    </location>
</feature>
<evidence type="ECO:0000313" key="4">
    <source>
        <dbReference type="Proteomes" id="UP001206895"/>
    </source>
</evidence>
<keyword evidence="2" id="KW-0472">Membrane</keyword>
<sequence length="281" mass="29134">MTSPDDPAQQDGPQYPPPGGQPPQYPPPGGQPPSYPPPGGQPPQYPPPGGQPAYPPPGGQPPSYPPQGGQPSYPPPGGQQFPPPGGPGGIPAYATGVPGAYGAPPKRSRKKLLFIALGVIVVLIIAIVVVAVIATKDNINDIDDASVGDCISVTEERGDAQPKSTPCDSSAFTFIVAQKLENTTDSCQDRKYSSLTQTDKGKLCLVPNLTVGKCYQFPSSNGSFSDFKIVDCSSPDPSAGAEVVRVTDRTDSTDVSSCSGQTLAFDLPKPLSYCAEVVPTQ</sequence>
<reference evidence="3 4" key="1">
    <citation type="submission" date="2022-06" db="EMBL/GenBank/DDBJ databases">
        <title>Genomic Encyclopedia of Archaeal and Bacterial Type Strains, Phase II (KMG-II): from individual species to whole genera.</title>
        <authorList>
            <person name="Goeker M."/>
        </authorList>
    </citation>
    <scope>NUCLEOTIDE SEQUENCE [LARGE SCALE GENOMIC DNA]</scope>
    <source>
        <strain evidence="3 4">DSM 44693</strain>
    </source>
</reference>
<dbReference type="Proteomes" id="UP001206895">
    <property type="component" value="Unassembled WGS sequence"/>
</dbReference>
<evidence type="ECO:0000256" key="1">
    <source>
        <dbReference type="SAM" id="MobiDB-lite"/>
    </source>
</evidence>
<comment type="caution">
    <text evidence="3">The sequence shown here is derived from an EMBL/GenBank/DDBJ whole genome shotgun (WGS) entry which is preliminary data.</text>
</comment>
<gene>
    <name evidence="3" type="ORF">LX13_000707</name>
</gene>
<accession>A0ABT1HD38</accession>
<name>A0ABT1HD38_9NOCA</name>
<keyword evidence="2" id="KW-1133">Transmembrane helix</keyword>
<dbReference type="RefSeq" id="WP_253659912.1">
    <property type="nucleotide sequence ID" value="NZ_BAAAJQ010000001.1"/>
</dbReference>
<organism evidence="3 4">
    <name type="scientific">Williamsia maris</name>
    <dbReference type="NCBI Taxonomy" id="72806"/>
    <lineage>
        <taxon>Bacteria</taxon>
        <taxon>Bacillati</taxon>
        <taxon>Actinomycetota</taxon>
        <taxon>Actinomycetes</taxon>
        <taxon>Mycobacteriales</taxon>
        <taxon>Nocardiaceae</taxon>
        <taxon>Williamsia</taxon>
    </lineage>
</organism>
<evidence type="ECO:0000256" key="2">
    <source>
        <dbReference type="SAM" id="Phobius"/>
    </source>
</evidence>
<dbReference type="EMBL" id="JAMTCJ010000001">
    <property type="protein sequence ID" value="MCP2174900.1"/>
    <property type="molecule type" value="Genomic_DNA"/>
</dbReference>
<evidence type="ECO:0000313" key="3">
    <source>
        <dbReference type="EMBL" id="MCP2174900.1"/>
    </source>
</evidence>
<keyword evidence="2" id="KW-0812">Transmembrane</keyword>
<feature type="transmembrane region" description="Helical" evidence="2">
    <location>
        <begin position="112"/>
        <end position="134"/>
    </location>
</feature>